<keyword evidence="3" id="KW-1185">Reference proteome</keyword>
<accession>A0A7W3RIL2</accession>
<name>A0A7W3RIL2_STRMR</name>
<protein>
    <recommendedName>
        <fullName evidence="4">Secreted protein</fullName>
    </recommendedName>
</protein>
<dbReference type="EMBL" id="JACJIJ010000002">
    <property type="protein sequence ID" value="MBA9051046.1"/>
    <property type="molecule type" value="Genomic_DNA"/>
</dbReference>
<evidence type="ECO:0000313" key="2">
    <source>
        <dbReference type="EMBL" id="MBA9051046.1"/>
    </source>
</evidence>
<gene>
    <name evidence="2" type="ORF">HDA42_000224</name>
</gene>
<evidence type="ECO:0000313" key="3">
    <source>
        <dbReference type="Proteomes" id="UP000577386"/>
    </source>
</evidence>
<evidence type="ECO:0008006" key="4">
    <source>
        <dbReference type="Google" id="ProtNLM"/>
    </source>
</evidence>
<dbReference type="GeneID" id="93978761"/>
<keyword evidence="1" id="KW-0732">Signal</keyword>
<comment type="caution">
    <text evidence="2">The sequence shown here is derived from an EMBL/GenBank/DDBJ whole genome shotgun (WGS) entry which is preliminary data.</text>
</comment>
<dbReference type="RefSeq" id="WP_182774463.1">
    <property type="nucleotide sequence ID" value="NZ_BAAAHW010000029.1"/>
</dbReference>
<proteinExistence type="predicted"/>
<feature type="chain" id="PRO_5038928664" description="Secreted protein" evidence="1">
    <location>
        <begin position="19"/>
        <end position="164"/>
    </location>
</feature>
<dbReference type="AlphaFoldDB" id="A0A7W3RIL2"/>
<dbReference type="Proteomes" id="UP000577386">
    <property type="component" value="Unassembled WGS sequence"/>
</dbReference>
<organism evidence="2 3">
    <name type="scientific">Streptomyces murinus</name>
    <dbReference type="NCBI Taxonomy" id="33900"/>
    <lineage>
        <taxon>Bacteria</taxon>
        <taxon>Bacillati</taxon>
        <taxon>Actinomycetota</taxon>
        <taxon>Actinomycetes</taxon>
        <taxon>Kitasatosporales</taxon>
        <taxon>Streptomycetaceae</taxon>
        <taxon>Streptomyces</taxon>
    </lineage>
</organism>
<reference evidence="2 3" key="1">
    <citation type="submission" date="2020-08" db="EMBL/GenBank/DDBJ databases">
        <title>Sequencing the genomes of 1000 actinobacteria strains.</title>
        <authorList>
            <person name="Klenk H.-P."/>
        </authorList>
    </citation>
    <scope>NUCLEOTIDE SEQUENCE [LARGE SCALE GENOMIC DNA]</scope>
    <source>
        <strain evidence="2 3">DSM 41827</strain>
    </source>
</reference>
<sequence>MASAAALMGLGLVGTAAANESHPARQAATHWYMTPNPGNDCSLNIRGSASAGGKIVGHLSNCDRGAWCWYQKSDCGASVKGGTYTCKYADGSSGLRSNEWARVADKNGKLAYVARWCGFSQRLQGPRIRLSRPAGRRGRGTSWRPAHVVTAGLPGSAAGPGAMG</sequence>
<evidence type="ECO:0000256" key="1">
    <source>
        <dbReference type="SAM" id="SignalP"/>
    </source>
</evidence>
<feature type="signal peptide" evidence="1">
    <location>
        <begin position="1"/>
        <end position="18"/>
    </location>
</feature>